<evidence type="ECO:0000313" key="1">
    <source>
        <dbReference type="EMBL" id="GAA3097512.1"/>
    </source>
</evidence>
<dbReference type="Proteomes" id="UP001501637">
    <property type="component" value="Unassembled WGS sequence"/>
</dbReference>
<evidence type="ECO:0000313" key="2">
    <source>
        <dbReference type="Proteomes" id="UP001501637"/>
    </source>
</evidence>
<proteinExistence type="predicted"/>
<evidence type="ECO:0008006" key="3">
    <source>
        <dbReference type="Google" id="ProtNLM"/>
    </source>
</evidence>
<reference evidence="2" key="1">
    <citation type="journal article" date="2019" name="Int. J. Syst. Evol. Microbiol.">
        <title>The Global Catalogue of Microorganisms (GCM) 10K type strain sequencing project: providing services to taxonomists for standard genome sequencing and annotation.</title>
        <authorList>
            <consortium name="The Broad Institute Genomics Platform"/>
            <consortium name="The Broad Institute Genome Sequencing Center for Infectious Disease"/>
            <person name="Wu L."/>
            <person name="Ma J."/>
        </authorList>
    </citation>
    <scope>NUCLEOTIDE SEQUENCE [LARGE SCALE GENOMIC DNA]</scope>
    <source>
        <strain evidence="2">JCM 9092</strain>
    </source>
</reference>
<protein>
    <recommendedName>
        <fullName evidence="3">Thymidylate kinase</fullName>
    </recommendedName>
</protein>
<dbReference type="EMBL" id="BAAAUG010000031">
    <property type="protein sequence ID" value="GAA3097512.1"/>
    <property type="molecule type" value="Genomic_DNA"/>
</dbReference>
<dbReference type="RefSeq" id="WP_344520356.1">
    <property type="nucleotide sequence ID" value="NZ_BAAAUG010000031.1"/>
</dbReference>
<keyword evidence="2" id="KW-1185">Reference proteome</keyword>
<sequence>MADSDFWVLLGTDYCGKSSVLADLAARDGHVRPTSYDPTMLTGDYRAIAELPAALGKAFAGQNSPDYVMALLNVAVAYLRDSVFTAPQDRTPLLDSYYYKILVKCRLLGLPDEPWQEYWRSLPRPSGVVFLDVAADTAWQRSGAGALLNPLEHYGPTPGKESFTRFQGDLRAGLIDAVKDLRVEHISAGQDIAATTDHVLRAMKE</sequence>
<accession>A0ABP6MBG6</accession>
<organism evidence="1 2">
    <name type="scientific">Streptomyces rectiviolaceus</name>
    <dbReference type="NCBI Taxonomy" id="332591"/>
    <lineage>
        <taxon>Bacteria</taxon>
        <taxon>Bacillati</taxon>
        <taxon>Actinomycetota</taxon>
        <taxon>Actinomycetes</taxon>
        <taxon>Kitasatosporales</taxon>
        <taxon>Streptomycetaceae</taxon>
        <taxon>Streptomyces</taxon>
    </lineage>
</organism>
<name>A0ABP6MBG6_9ACTN</name>
<dbReference type="InterPro" id="IPR027417">
    <property type="entry name" value="P-loop_NTPase"/>
</dbReference>
<gene>
    <name evidence="1" type="ORF">GCM10010449_21140</name>
</gene>
<comment type="caution">
    <text evidence="1">The sequence shown here is derived from an EMBL/GenBank/DDBJ whole genome shotgun (WGS) entry which is preliminary data.</text>
</comment>
<dbReference type="Gene3D" id="3.40.50.300">
    <property type="entry name" value="P-loop containing nucleotide triphosphate hydrolases"/>
    <property type="match status" value="1"/>
</dbReference>
<dbReference type="SUPFAM" id="SSF52540">
    <property type="entry name" value="P-loop containing nucleoside triphosphate hydrolases"/>
    <property type="match status" value="1"/>
</dbReference>